<keyword evidence="3" id="KW-1185">Reference proteome</keyword>
<dbReference type="InterPro" id="IPR029063">
    <property type="entry name" value="SAM-dependent_MTases_sf"/>
</dbReference>
<dbReference type="InterPro" id="IPR008471">
    <property type="entry name" value="MnmC-like_methylTransf"/>
</dbReference>
<accession>A0A1I3QQQ3</accession>
<dbReference type="Gene3D" id="3.40.50.150">
    <property type="entry name" value="Vaccinia Virus protein VP39"/>
    <property type="match status" value="1"/>
</dbReference>
<sequence>MKRTVITTSDGSSTLKVEDWGETYHSVHGAIQEALHVYIKNGFERINKEECRILEMGFGTGLNTLLTFINAKSLGRKVVYHGVEGFPLNKYEVEGLNYTSDGDMRDFEKVFESLHSSEWEREIGLTEFFSLKKIESKFESLSLNQEYDLIYFDVFGYPYQPELWSEAIFEKMYGALNENGLLVTYACRGVIKNAMKKVGFEIEVCPGPPGKREMLLAWKR</sequence>
<dbReference type="PANTHER" id="PTHR39963:SF1">
    <property type="entry name" value="MNMC-LIKE METHYLTRANSFERASE DOMAIN-CONTAINING PROTEIN"/>
    <property type="match status" value="1"/>
</dbReference>
<proteinExistence type="predicted"/>
<reference evidence="3" key="1">
    <citation type="submission" date="2016-10" db="EMBL/GenBank/DDBJ databases">
        <authorList>
            <person name="Varghese N."/>
            <person name="Submissions S."/>
        </authorList>
    </citation>
    <scope>NUCLEOTIDE SEQUENCE [LARGE SCALE GENOMIC DNA]</scope>
    <source>
        <strain evidence="3">DSM 26542</strain>
    </source>
</reference>
<protein>
    <submittedName>
        <fullName evidence="2">tRNA U34 5-methylaminomethyl-2-thiouridine-forming methyltransferase MnmC</fullName>
    </submittedName>
</protein>
<keyword evidence="2" id="KW-0489">Methyltransferase</keyword>
<gene>
    <name evidence="2" type="ORF">SAMN04487893_10681</name>
</gene>
<evidence type="ECO:0000313" key="2">
    <source>
        <dbReference type="EMBL" id="SFJ36205.1"/>
    </source>
</evidence>
<dbReference type="GO" id="GO:0016645">
    <property type="term" value="F:oxidoreductase activity, acting on the CH-NH group of donors"/>
    <property type="evidence" value="ECO:0007669"/>
    <property type="project" value="InterPro"/>
</dbReference>
<dbReference type="RefSeq" id="WP_090678720.1">
    <property type="nucleotide sequence ID" value="NZ_FORU01000006.1"/>
</dbReference>
<evidence type="ECO:0000313" key="3">
    <source>
        <dbReference type="Proteomes" id="UP000243887"/>
    </source>
</evidence>
<dbReference type="Proteomes" id="UP000243887">
    <property type="component" value="Unassembled WGS sequence"/>
</dbReference>
<feature type="domain" description="MnmC-like methyltransferase" evidence="1">
    <location>
        <begin position="143"/>
        <end position="219"/>
    </location>
</feature>
<dbReference type="STRING" id="1150112.SAMN04487893_10681"/>
<organism evidence="2 3">
    <name type="scientific">Myroides guanonis</name>
    <dbReference type="NCBI Taxonomy" id="1150112"/>
    <lineage>
        <taxon>Bacteria</taxon>
        <taxon>Pseudomonadati</taxon>
        <taxon>Bacteroidota</taxon>
        <taxon>Flavobacteriia</taxon>
        <taxon>Flavobacteriales</taxon>
        <taxon>Flavobacteriaceae</taxon>
        <taxon>Myroides</taxon>
    </lineage>
</organism>
<evidence type="ECO:0000259" key="1">
    <source>
        <dbReference type="Pfam" id="PF05430"/>
    </source>
</evidence>
<dbReference type="SUPFAM" id="SSF53335">
    <property type="entry name" value="S-adenosyl-L-methionine-dependent methyltransferases"/>
    <property type="match status" value="2"/>
</dbReference>
<dbReference type="OrthoDB" id="9786494at2"/>
<dbReference type="EMBL" id="FORU01000006">
    <property type="protein sequence ID" value="SFJ36205.1"/>
    <property type="molecule type" value="Genomic_DNA"/>
</dbReference>
<dbReference type="NCBIfam" id="NF033855">
    <property type="entry name" value="tRNA_MNMC2"/>
    <property type="match status" value="1"/>
</dbReference>
<dbReference type="AlphaFoldDB" id="A0A1I3QQQ3"/>
<dbReference type="InterPro" id="IPR047785">
    <property type="entry name" value="tRNA_MNMC2"/>
</dbReference>
<dbReference type="GO" id="GO:0032259">
    <property type="term" value="P:methylation"/>
    <property type="evidence" value="ECO:0007669"/>
    <property type="project" value="UniProtKB-KW"/>
</dbReference>
<dbReference type="Pfam" id="PF05430">
    <property type="entry name" value="Methyltransf_30"/>
    <property type="match status" value="1"/>
</dbReference>
<keyword evidence="2" id="KW-0808">Transferase</keyword>
<dbReference type="GO" id="GO:0004808">
    <property type="term" value="F:tRNA (5-methylaminomethyl-2-thiouridylate)(34)-methyltransferase activity"/>
    <property type="evidence" value="ECO:0007669"/>
    <property type="project" value="InterPro"/>
</dbReference>
<name>A0A1I3QQQ3_9FLAO</name>
<dbReference type="PANTHER" id="PTHR39963">
    <property type="entry name" value="SLL0983 PROTEIN"/>
    <property type="match status" value="1"/>
</dbReference>